<dbReference type="InterPro" id="IPR019819">
    <property type="entry name" value="Carboxylesterase_B_CS"/>
</dbReference>
<evidence type="ECO:0000256" key="1">
    <source>
        <dbReference type="ARBA" id="ARBA00023180"/>
    </source>
</evidence>
<dbReference type="SUPFAM" id="SSF53474">
    <property type="entry name" value="alpha/beta-Hydrolases"/>
    <property type="match status" value="1"/>
</dbReference>
<protein>
    <submittedName>
        <fullName evidence="4">Seminal fluid protein</fullName>
    </submittedName>
</protein>
<evidence type="ECO:0000256" key="2">
    <source>
        <dbReference type="SAM" id="SignalP"/>
    </source>
</evidence>
<dbReference type="OrthoDB" id="414730at2759"/>
<organism evidence="4">
    <name type="scientific">Nilaparvata lugens</name>
    <name type="common">Brown planthopper</name>
    <dbReference type="NCBI Taxonomy" id="108931"/>
    <lineage>
        <taxon>Eukaryota</taxon>
        <taxon>Metazoa</taxon>
        <taxon>Ecdysozoa</taxon>
        <taxon>Arthropoda</taxon>
        <taxon>Hexapoda</taxon>
        <taxon>Insecta</taxon>
        <taxon>Pterygota</taxon>
        <taxon>Neoptera</taxon>
        <taxon>Paraneoptera</taxon>
        <taxon>Hemiptera</taxon>
        <taxon>Auchenorrhyncha</taxon>
        <taxon>Fulgoroidea</taxon>
        <taxon>Delphacidae</taxon>
        <taxon>Delphacinae</taxon>
        <taxon>Nilaparvata</taxon>
    </lineage>
</organism>
<feature type="signal peptide" evidence="2">
    <location>
        <begin position="1"/>
        <end position="22"/>
    </location>
</feature>
<dbReference type="InterPro" id="IPR029058">
    <property type="entry name" value="AB_hydrolase_fold"/>
</dbReference>
<dbReference type="Pfam" id="PF00135">
    <property type="entry name" value="COesterase"/>
    <property type="match status" value="1"/>
</dbReference>
<feature type="domain" description="Carboxylesterase type B" evidence="3">
    <location>
        <begin position="55"/>
        <end position="476"/>
    </location>
</feature>
<dbReference type="EMBL" id="KU932208">
    <property type="protein sequence ID" value="APA33844.1"/>
    <property type="molecule type" value="mRNA"/>
</dbReference>
<accession>A0A1I9WL24</accession>
<dbReference type="AlphaFoldDB" id="A0A1I9WL24"/>
<dbReference type="InterPro" id="IPR050309">
    <property type="entry name" value="Type-B_Carboxylest/Lipase"/>
</dbReference>
<dbReference type="InterPro" id="IPR002018">
    <property type="entry name" value="CarbesteraseB"/>
</dbReference>
<sequence length="675" mass="78752">MWNQHHSCFVWWCLVMIVLSQAFVECSYTRKRKPVRERTLEEEEEFKAVVNAVSTYVHAPTAKYLGKIYRGENDEYYQSFANVPYAKPPLDWLRWEKPAQLDNSDEYYDATNTIEYEEINKRCKQYVRWDGHANNAEDMIVGYEDCLYLDIIRPVDLEIEHKHRLEQDIIGANTYADVLVFLHPGTFMYDIPMNHYQMTEYFCCNYMLFVFVRFRLGILGFPNFGQFGYKVVPNVGLWDQVAALKWIQRNIAAFGGDVDRVTLAGVAAGGASVNYHIISEASKGLFQKAISVGGSALCPWAYASQSVNNTLKVALSVKEDCPKEEAEACFLTADIDDIVKKSAGLYVFQNLPLSPLGPAVDDDFLIAEPNVLMRAHHAQPIPWLVSVSTDYSLYPNFDFISKIDTEYQHENYFRLAPQILGLVDRLDDEIMNEVLWQIREHYTKKVFNGNESAEVFSQMVSDRMYTTGIVEAARLHGLTLRKLQTDEARMSIWKKFNLPGNYHFTDDYFEKQVKAIYDKKVYMYKYNYKFNRVVDFLVSPVTRWANLHREEFALLTRDELQSADDTPDEEDQKIEVQMRKSITSLWASFIDEGICYERYNRTTYYYPDIFDNYTTRDSLSICFTEVQGPNVYLGHFYAFDLGQAHYWRDLPIQDFEEFDDFETFDEDDGDVWRPI</sequence>
<dbReference type="PROSITE" id="PS00941">
    <property type="entry name" value="CARBOXYLESTERASE_B_2"/>
    <property type="match status" value="1"/>
</dbReference>
<dbReference type="PANTHER" id="PTHR11559">
    <property type="entry name" value="CARBOXYLESTERASE"/>
    <property type="match status" value="1"/>
</dbReference>
<keyword evidence="1" id="KW-0325">Glycoprotein</keyword>
<evidence type="ECO:0000313" key="4">
    <source>
        <dbReference type="EMBL" id="APA33844.1"/>
    </source>
</evidence>
<evidence type="ECO:0000259" key="3">
    <source>
        <dbReference type="Pfam" id="PF00135"/>
    </source>
</evidence>
<name>A0A1I9WL24_NILLU</name>
<feature type="chain" id="PRO_5009605843" evidence="2">
    <location>
        <begin position="23"/>
        <end position="675"/>
    </location>
</feature>
<keyword evidence="2" id="KW-0732">Signal</keyword>
<dbReference type="Gene3D" id="3.40.50.1820">
    <property type="entry name" value="alpha/beta hydrolase"/>
    <property type="match status" value="1"/>
</dbReference>
<proteinExistence type="evidence at transcript level"/>
<reference evidence="4" key="1">
    <citation type="journal article" date="2016" name="BMC Genomics">
        <title>Seminal fluid protein genes of the brown planthopper, Nilaparvata lugens.</title>
        <authorList>
            <person name="Yu B."/>
            <person name="Li D.T."/>
            <person name="Lu J.B."/>
            <person name="Zhang W.X."/>
            <person name="Zhang C.X."/>
        </authorList>
    </citation>
    <scope>NUCLEOTIDE SEQUENCE</scope>
    <source>
        <strain evidence="4">NlSFP_secreted_comp32919</strain>
    </source>
</reference>